<keyword evidence="6" id="KW-0812">Transmembrane</keyword>
<evidence type="ECO:0000256" key="1">
    <source>
        <dbReference type="ARBA" id="ARBA00004196"/>
    </source>
</evidence>
<evidence type="ECO:0000313" key="10">
    <source>
        <dbReference type="Proteomes" id="UP000295021"/>
    </source>
</evidence>
<feature type="region of interest" description="Disordered" evidence="5">
    <location>
        <begin position="280"/>
        <end position="331"/>
    </location>
</feature>
<evidence type="ECO:0000256" key="2">
    <source>
        <dbReference type="ARBA" id="ARBA00022737"/>
    </source>
</evidence>
<keyword evidence="2" id="KW-0677">Repeat</keyword>
<dbReference type="GO" id="GO:0030313">
    <property type="term" value="C:cell envelope"/>
    <property type="evidence" value="ECO:0007669"/>
    <property type="project" value="UniProtKB-SubCell"/>
</dbReference>
<dbReference type="InterPro" id="IPR051263">
    <property type="entry name" value="C-type_cytochrome_biogenesis"/>
</dbReference>
<dbReference type="PANTHER" id="PTHR47870">
    <property type="entry name" value="CYTOCHROME C-TYPE BIOGENESIS PROTEIN CCMH"/>
    <property type="match status" value="1"/>
</dbReference>
<evidence type="ECO:0000256" key="4">
    <source>
        <dbReference type="ARBA" id="ARBA00022803"/>
    </source>
</evidence>
<dbReference type="Gene3D" id="1.25.40.10">
    <property type="entry name" value="Tetratricopeptide repeat domain"/>
    <property type="match status" value="2"/>
</dbReference>
<feature type="transmembrane region" description="Helical" evidence="6">
    <location>
        <begin position="102"/>
        <end position="120"/>
    </location>
</feature>
<dbReference type="Proteomes" id="UP000758022">
    <property type="component" value="Unassembled WGS sequence"/>
</dbReference>
<accession>A0AAJ3A053</accession>
<dbReference type="Pfam" id="PF23914">
    <property type="entry name" value="TPR_CcmH_CycH"/>
    <property type="match status" value="1"/>
</dbReference>
<feature type="transmembrane region" description="Helical" evidence="6">
    <location>
        <begin position="12"/>
        <end position="33"/>
    </location>
</feature>
<comment type="subcellular location">
    <subcellularLocation>
        <location evidence="1">Cell envelope</location>
    </subcellularLocation>
</comment>
<evidence type="ECO:0000313" key="8">
    <source>
        <dbReference type="EMBL" id="MBY3066482.1"/>
    </source>
</evidence>
<dbReference type="SUPFAM" id="SSF48452">
    <property type="entry name" value="TPR-like"/>
    <property type="match status" value="1"/>
</dbReference>
<dbReference type="AlphaFoldDB" id="A0AAJ3A053"/>
<dbReference type="Proteomes" id="UP000295021">
    <property type="component" value="Unassembled WGS sequence"/>
</dbReference>
<reference evidence="8" key="2">
    <citation type="submission" date="2020-04" db="EMBL/GenBank/DDBJ databases">
        <title>Global-level population genomics supports evidence of horizontal gene transfer on evolution of Rhizobia in Lentils.</title>
        <authorList>
            <person name="Gai Y."/>
            <person name="Cook D."/>
            <person name="Riely B."/>
        </authorList>
    </citation>
    <scope>NUCLEOTIDE SEQUENCE</scope>
    <source>
        <strain evidence="8">TLR9</strain>
    </source>
</reference>
<evidence type="ECO:0000259" key="7">
    <source>
        <dbReference type="Pfam" id="PF23914"/>
    </source>
</evidence>
<keyword evidence="3" id="KW-0201">Cytochrome c-type biogenesis</keyword>
<feature type="domain" description="Cytochrome c-type biogenesis protein H TPR" evidence="7">
    <location>
        <begin position="152"/>
        <end position="267"/>
    </location>
</feature>
<dbReference type="GO" id="GO:0005886">
    <property type="term" value="C:plasma membrane"/>
    <property type="evidence" value="ECO:0007669"/>
    <property type="project" value="TreeGrafter"/>
</dbReference>
<keyword evidence="6" id="KW-1133">Transmembrane helix</keyword>
<name>A0AAJ3A053_9HYPH</name>
<dbReference type="GO" id="GO:0017004">
    <property type="term" value="P:cytochrome complex assembly"/>
    <property type="evidence" value="ECO:0007669"/>
    <property type="project" value="UniProtKB-KW"/>
</dbReference>
<dbReference type="InterPro" id="IPR011990">
    <property type="entry name" value="TPR-like_helical_dom_sf"/>
</dbReference>
<organism evidence="8 11">
    <name type="scientific">Rhizobium laguerreae</name>
    <dbReference type="NCBI Taxonomy" id="1076926"/>
    <lineage>
        <taxon>Bacteria</taxon>
        <taxon>Pseudomonadati</taxon>
        <taxon>Pseudomonadota</taxon>
        <taxon>Alphaproteobacteria</taxon>
        <taxon>Hyphomicrobiales</taxon>
        <taxon>Rhizobiaceae</taxon>
        <taxon>Rhizobium/Agrobacterium group</taxon>
        <taxon>Rhizobium</taxon>
    </lineage>
</organism>
<dbReference type="InterPro" id="IPR056413">
    <property type="entry name" value="TPR_CcmH_CycH"/>
</dbReference>
<evidence type="ECO:0000313" key="9">
    <source>
        <dbReference type="EMBL" id="TCU27270.1"/>
    </source>
</evidence>
<reference evidence="9 10" key="1">
    <citation type="submission" date="2019-03" db="EMBL/GenBank/DDBJ databases">
        <title>Genomic Encyclopedia of Type Strains, Phase IV (KMG-V): Genome sequencing to study the core and pangenomes of soil and plant-associated prokaryotes.</title>
        <authorList>
            <person name="Whitman W."/>
        </authorList>
    </citation>
    <scope>NUCLEOTIDE SEQUENCE [LARGE SCALE GENOMIC DNA]</scope>
    <source>
        <strain evidence="9 10">FB403</strain>
    </source>
</reference>
<feature type="compositionally biased region" description="Low complexity" evidence="5">
    <location>
        <begin position="285"/>
        <end position="315"/>
    </location>
</feature>
<protein>
    <submittedName>
        <fullName evidence="8">C-type cytochrome biogenesis protein CcmI</fullName>
    </submittedName>
    <submittedName>
        <fullName evidence="9">Cytochrome c-type biogenesis protein CcmH</fullName>
    </submittedName>
</protein>
<dbReference type="EMBL" id="JAAXQQ010000008">
    <property type="protein sequence ID" value="MBY3066482.1"/>
    <property type="molecule type" value="Genomic_DNA"/>
</dbReference>
<evidence type="ECO:0000313" key="11">
    <source>
        <dbReference type="Proteomes" id="UP000758022"/>
    </source>
</evidence>
<evidence type="ECO:0000256" key="6">
    <source>
        <dbReference type="SAM" id="Phobius"/>
    </source>
</evidence>
<keyword evidence="4" id="KW-0802">TPR repeat</keyword>
<comment type="caution">
    <text evidence="8">The sequence shown here is derived from an EMBL/GenBank/DDBJ whole genome shotgun (WGS) entry which is preliminary data.</text>
</comment>
<dbReference type="EMBL" id="SMBI01000003">
    <property type="protein sequence ID" value="TCU27270.1"/>
    <property type="molecule type" value="Genomic_DNA"/>
</dbReference>
<proteinExistence type="predicted"/>
<dbReference type="PANTHER" id="PTHR47870:SF1">
    <property type="entry name" value="CYTOCHROME C-TYPE BIOGENESIS PROTEIN CCMH"/>
    <property type="match status" value="1"/>
</dbReference>
<evidence type="ECO:0000256" key="3">
    <source>
        <dbReference type="ARBA" id="ARBA00022748"/>
    </source>
</evidence>
<evidence type="ECO:0000256" key="5">
    <source>
        <dbReference type="SAM" id="MobiDB-lite"/>
    </source>
</evidence>
<keyword evidence="6" id="KW-0472">Membrane</keyword>
<sequence length="409" mass="43956">MTARFTYLGDMLFWILVAVMTAALAVILLYPLLRGAKAAENIRAGEAAVYRDQLRELDRDLNGGLITPEEADYARAEIGRRLIAVSADEPAETPKPPRHHRFTEAVVLLVLPVLGLSLYLTTGRPDLPSQPLEARLENPGNDVAVLITKAERHLAEKPDDGKGWDVLAPIYFRTMRVNDAQLAYRNAIRLLGPSPVRLDGLAETLMAVSDGVVTEEARQVLEQSLTLESDNPRARFYIALSMEQAGRPNEARQAFEALAKQSPADAPWLPLVNEHIAMNGGAKSGADPAAPGVNPAAPGADPAAPGGDPAAPGNPTQQDVAAAETMSAGDRQQMIRGMVESLDAKLREEPNNFEGWVRLVRSYAVLNDKDRAAGALKRGLAAFPPPGEQGRQLLALARELGVATEGATQ</sequence>
<gene>
    <name evidence="8" type="primary">ccmI</name>
    <name evidence="9" type="ORF">EV131_103301</name>
    <name evidence="8" type="ORF">HFO74_24215</name>
</gene>
<dbReference type="InterPro" id="IPR017560">
    <property type="entry name" value="Cyt_c_biogenesis_CcmI"/>
</dbReference>
<dbReference type="NCBIfam" id="TIGR03142">
    <property type="entry name" value="cytochro_ccmI"/>
    <property type="match status" value="1"/>
</dbReference>
<dbReference type="RefSeq" id="WP_132610471.1">
    <property type="nucleotide sequence ID" value="NZ_JAAXQQ010000008.1"/>
</dbReference>